<reference evidence="1" key="2">
    <citation type="journal article" date="2015" name="Fish Shellfish Immunol.">
        <title>Early steps in the European eel (Anguilla anguilla)-Vibrio vulnificus interaction in the gills: Role of the RtxA13 toxin.</title>
        <authorList>
            <person name="Callol A."/>
            <person name="Pajuelo D."/>
            <person name="Ebbesson L."/>
            <person name="Teles M."/>
            <person name="MacKenzie S."/>
            <person name="Amaro C."/>
        </authorList>
    </citation>
    <scope>NUCLEOTIDE SEQUENCE</scope>
</reference>
<name>A0A0E9UPK2_ANGAN</name>
<proteinExistence type="predicted"/>
<accession>A0A0E9UPK2</accession>
<protein>
    <submittedName>
        <fullName evidence="1">Uncharacterized protein</fullName>
    </submittedName>
</protein>
<dbReference type="AlphaFoldDB" id="A0A0E9UPK2"/>
<reference evidence="1" key="1">
    <citation type="submission" date="2014-11" db="EMBL/GenBank/DDBJ databases">
        <authorList>
            <person name="Amaro Gonzalez C."/>
        </authorList>
    </citation>
    <scope>NUCLEOTIDE SEQUENCE</scope>
</reference>
<evidence type="ECO:0000313" key="1">
    <source>
        <dbReference type="EMBL" id="JAH67706.1"/>
    </source>
</evidence>
<organism evidence="1">
    <name type="scientific">Anguilla anguilla</name>
    <name type="common">European freshwater eel</name>
    <name type="synonym">Muraena anguilla</name>
    <dbReference type="NCBI Taxonomy" id="7936"/>
    <lineage>
        <taxon>Eukaryota</taxon>
        <taxon>Metazoa</taxon>
        <taxon>Chordata</taxon>
        <taxon>Craniata</taxon>
        <taxon>Vertebrata</taxon>
        <taxon>Euteleostomi</taxon>
        <taxon>Actinopterygii</taxon>
        <taxon>Neopterygii</taxon>
        <taxon>Teleostei</taxon>
        <taxon>Anguilliformes</taxon>
        <taxon>Anguillidae</taxon>
        <taxon>Anguilla</taxon>
    </lineage>
</organism>
<sequence length="31" mass="3574">MFALTRSKARRAVNIFCEPTPHDAKKDLIPF</sequence>
<dbReference type="EMBL" id="GBXM01040871">
    <property type="protein sequence ID" value="JAH67706.1"/>
    <property type="molecule type" value="Transcribed_RNA"/>
</dbReference>